<dbReference type="EMBL" id="VZDO01000025">
    <property type="protein sequence ID" value="KAB0676192.1"/>
    <property type="molecule type" value="Genomic_DNA"/>
</dbReference>
<dbReference type="PANTHER" id="PTHR44591">
    <property type="entry name" value="STRESS RESPONSE REGULATOR PROTEIN 1"/>
    <property type="match status" value="1"/>
</dbReference>
<gene>
    <name evidence="6" type="ORF">F6X38_21860</name>
</gene>
<dbReference type="PROSITE" id="PS50110">
    <property type="entry name" value="RESPONSE_REGULATORY"/>
    <property type="match status" value="1"/>
</dbReference>
<evidence type="ECO:0000259" key="5">
    <source>
        <dbReference type="PROSITE" id="PS50110"/>
    </source>
</evidence>
<dbReference type="InterPro" id="IPR011006">
    <property type="entry name" value="CheY-like_superfamily"/>
</dbReference>
<keyword evidence="7" id="KW-1185">Reference proteome</keyword>
<evidence type="ECO:0000256" key="2">
    <source>
        <dbReference type="ARBA" id="ARBA00023015"/>
    </source>
</evidence>
<accession>A0A7V7PKB8</accession>
<keyword evidence="3" id="KW-0804">Transcription</keyword>
<comment type="caution">
    <text evidence="4">Lacks conserved residue(s) required for the propagation of feature annotation.</text>
</comment>
<protein>
    <submittedName>
        <fullName evidence="6">Response regulator</fullName>
    </submittedName>
</protein>
<sequence>METAGMPLRVVIVEDEPLIALDLETILEDEGHIVVGTAATTEAALGLARANPDIDMAFVNVELACEPDGVEAARRLREEHDVGSLFVSAKLTDEVRARAREWKPVGFVSKPFVRREILRAVDGLEPRPAA</sequence>
<dbReference type="InterPro" id="IPR001789">
    <property type="entry name" value="Sig_transdc_resp-reg_receiver"/>
</dbReference>
<keyword evidence="2" id="KW-0805">Transcription regulation</keyword>
<keyword evidence="1" id="KW-0597">Phosphoprotein</keyword>
<evidence type="ECO:0000256" key="4">
    <source>
        <dbReference type="PROSITE-ProRule" id="PRU00169"/>
    </source>
</evidence>
<dbReference type="Proteomes" id="UP000432089">
    <property type="component" value="Unassembled WGS sequence"/>
</dbReference>
<feature type="domain" description="Response regulatory" evidence="5">
    <location>
        <begin position="9"/>
        <end position="125"/>
    </location>
</feature>
<dbReference type="Gene3D" id="3.40.50.2300">
    <property type="match status" value="1"/>
</dbReference>
<proteinExistence type="predicted"/>
<evidence type="ECO:0000313" key="7">
    <source>
        <dbReference type="Proteomes" id="UP000432089"/>
    </source>
</evidence>
<dbReference type="Pfam" id="PF00072">
    <property type="entry name" value="Response_reg"/>
    <property type="match status" value="1"/>
</dbReference>
<evidence type="ECO:0000256" key="1">
    <source>
        <dbReference type="ARBA" id="ARBA00022553"/>
    </source>
</evidence>
<evidence type="ECO:0000256" key="3">
    <source>
        <dbReference type="ARBA" id="ARBA00023163"/>
    </source>
</evidence>
<organism evidence="6 7">
    <name type="scientific">Plantimonas leprariae</name>
    <dbReference type="NCBI Taxonomy" id="2615207"/>
    <lineage>
        <taxon>Bacteria</taxon>
        <taxon>Pseudomonadati</taxon>
        <taxon>Pseudomonadota</taxon>
        <taxon>Alphaproteobacteria</taxon>
        <taxon>Hyphomicrobiales</taxon>
        <taxon>Aurantimonadaceae</taxon>
        <taxon>Plantimonas</taxon>
    </lineage>
</organism>
<comment type="caution">
    <text evidence="6">The sequence shown here is derived from an EMBL/GenBank/DDBJ whole genome shotgun (WGS) entry which is preliminary data.</text>
</comment>
<dbReference type="SUPFAM" id="SSF52172">
    <property type="entry name" value="CheY-like"/>
    <property type="match status" value="1"/>
</dbReference>
<dbReference type="PANTHER" id="PTHR44591:SF3">
    <property type="entry name" value="RESPONSE REGULATORY DOMAIN-CONTAINING PROTEIN"/>
    <property type="match status" value="1"/>
</dbReference>
<evidence type="ECO:0000313" key="6">
    <source>
        <dbReference type="EMBL" id="KAB0676192.1"/>
    </source>
</evidence>
<reference evidence="6 7" key="1">
    <citation type="submission" date="2019-09" db="EMBL/GenBank/DDBJ databases">
        <title>YIM 132180 draft genome.</title>
        <authorList>
            <person name="Zhang K."/>
        </authorList>
    </citation>
    <scope>NUCLEOTIDE SEQUENCE [LARGE SCALE GENOMIC DNA]</scope>
    <source>
        <strain evidence="6 7">YIM 132180</strain>
    </source>
</reference>
<dbReference type="GO" id="GO:0000160">
    <property type="term" value="P:phosphorelay signal transduction system"/>
    <property type="evidence" value="ECO:0007669"/>
    <property type="project" value="InterPro"/>
</dbReference>
<dbReference type="AlphaFoldDB" id="A0A7V7PKB8"/>
<dbReference type="SMART" id="SM00448">
    <property type="entry name" value="REC"/>
    <property type="match status" value="1"/>
</dbReference>
<name>A0A7V7PKB8_9HYPH</name>
<dbReference type="InterPro" id="IPR050595">
    <property type="entry name" value="Bact_response_regulator"/>
</dbReference>